<feature type="domain" description="ABC transmembrane type-1" evidence="8">
    <location>
        <begin position="73"/>
        <end position="256"/>
    </location>
</feature>
<proteinExistence type="inferred from homology"/>
<feature type="transmembrane region" description="Helical" evidence="7">
    <location>
        <begin position="208"/>
        <end position="227"/>
    </location>
</feature>
<feature type="transmembrane region" description="Helical" evidence="7">
    <location>
        <begin position="17"/>
        <end position="37"/>
    </location>
</feature>
<reference evidence="9 10" key="1">
    <citation type="submission" date="2019-08" db="EMBL/GenBank/DDBJ databases">
        <title>Archaea genome.</title>
        <authorList>
            <person name="Kajale S."/>
            <person name="Shouche Y."/>
            <person name="Deshpande N."/>
            <person name="Sharma A."/>
        </authorList>
    </citation>
    <scope>NUCLEOTIDE SEQUENCE [LARGE SCALE GENOMIC DNA]</scope>
    <source>
        <strain evidence="9 10">ESP3B_9</strain>
    </source>
</reference>
<dbReference type="PANTHER" id="PTHR30043">
    <property type="entry name" value="PHOSPHONATES TRANSPORT SYSTEM PERMEASE PROTEIN"/>
    <property type="match status" value="1"/>
</dbReference>
<gene>
    <name evidence="9" type="primary">phnE</name>
    <name evidence="9" type="ORF">FYC77_06645</name>
</gene>
<dbReference type="Pfam" id="PF00528">
    <property type="entry name" value="BPD_transp_1"/>
    <property type="match status" value="1"/>
</dbReference>
<evidence type="ECO:0000256" key="7">
    <source>
        <dbReference type="RuleBase" id="RU363032"/>
    </source>
</evidence>
<accession>A0A5D5ALW6</accession>
<dbReference type="InterPro" id="IPR005769">
    <property type="entry name" value="PhnE/PtxC"/>
</dbReference>
<keyword evidence="4 7" id="KW-0812">Transmembrane</keyword>
<keyword evidence="5 7" id="KW-1133">Transmembrane helix</keyword>
<dbReference type="NCBIfam" id="TIGR01097">
    <property type="entry name" value="PhnE"/>
    <property type="match status" value="1"/>
</dbReference>
<dbReference type="Proteomes" id="UP000324104">
    <property type="component" value="Unassembled WGS sequence"/>
</dbReference>
<evidence type="ECO:0000256" key="2">
    <source>
        <dbReference type="ARBA" id="ARBA00022448"/>
    </source>
</evidence>
<evidence type="ECO:0000313" key="10">
    <source>
        <dbReference type="Proteomes" id="UP000324104"/>
    </source>
</evidence>
<evidence type="ECO:0000256" key="6">
    <source>
        <dbReference type="ARBA" id="ARBA00023136"/>
    </source>
</evidence>
<evidence type="ECO:0000256" key="3">
    <source>
        <dbReference type="ARBA" id="ARBA00022475"/>
    </source>
</evidence>
<dbReference type="GO" id="GO:0005886">
    <property type="term" value="C:plasma membrane"/>
    <property type="evidence" value="ECO:0007669"/>
    <property type="project" value="UniProtKB-SubCell"/>
</dbReference>
<keyword evidence="3" id="KW-1003">Cell membrane</keyword>
<keyword evidence="6 7" id="KW-0472">Membrane</keyword>
<dbReference type="InterPro" id="IPR035906">
    <property type="entry name" value="MetI-like_sf"/>
</dbReference>
<evidence type="ECO:0000256" key="5">
    <source>
        <dbReference type="ARBA" id="ARBA00022989"/>
    </source>
</evidence>
<dbReference type="PANTHER" id="PTHR30043:SF1">
    <property type="entry name" value="ABC TRANSPORT SYSTEM PERMEASE PROTEIN P69"/>
    <property type="match status" value="1"/>
</dbReference>
<dbReference type="PROSITE" id="PS50928">
    <property type="entry name" value="ABC_TM1"/>
    <property type="match status" value="1"/>
</dbReference>
<evidence type="ECO:0000256" key="1">
    <source>
        <dbReference type="ARBA" id="ARBA00004651"/>
    </source>
</evidence>
<evidence type="ECO:0000256" key="4">
    <source>
        <dbReference type="ARBA" id="ARBA00022692"/>
    </source>
</evidence>
<keyword evidence="10" id="KW-1185">Reference proteome</keyword>
<evidence type="ECO:0000259" key="8">
    <source>
        <dbReference type="PROSITE" id="PS50928"/>
    </source>
</evidence>
<comment type="similarity">
    <text evidence="7">Belongs to the binding-protein-dependent transport system permease family.</text>
</comment>
<keyword evidence="2 7" id="KW-0813">Transport</keyword>
<dbReference type="Gene3D" id="1.10.3720.10">
    <property type="entry name" value="MetI-like"/>
    <property type="match status" value="1"/>
</dbReference>
<dbReference type="CDD" id="cd06261">
    <property type="entry name" value="TM_PBP2"/>
    <property type="match status" value="1"/>
</dbReference>
<dbReference type="EMBL" id="VTAW01000006">
    <property type="protein sequence ID" value="TYT62706.1"/>
    <property type="molecule type" value="Genomic_DNA"/>
</dbReference>
<feature type="transmembrane region" description="Helical" evidence="7">
    <location>
        <begin position="125"/>
        <end position="148"/>
    </location>
</feature>
<name>A0A5D5ALW6_9EURY</name>
<protein>
    <submittedName>
        <fullName evidence="9">Phosphonate ABC transporter, permease protein PhnE</fullName>
    </submittedName>
</protein>
<comment type="subcellular location">
    <subcellularLocation>
        <location evidence="1 7">Cell membrane</location>
        <topology evidence="1 7">Multi-pass membrane protein</topology>
    </subcellularLocation>
</comment>
<evidence type="ECO:0000313" key="9">
    <source>
        <dbReference type="EMBL" id="TYT62706.1"/>
    </source>
</evidence>
<dbReference type="SUPFAM" id="SSF161098">
    <property type="entry name" value="MetI-like"/>
    <property type="match status" value="1"/>
</dbReference>
<dbReference type="AlphaFoldDB" id="A0A5D5ALW6"/>
<dbReference type="GO" id="GO:0015416">
    <property type="term" value="F:ABC-type phosphonate transporter activity"/>
    <property type="evidence" value="ECO:0007669"/>
    <property type="project" value="InterPro"/>
</dbReference>
<organism evidence="9 10">
    <name type="scientific">Natrialba swarupiae</name>
    <dbReference type="NCBI Taxonomy" id="2448032"/>
    <lineage>
        <taxon>Archaea</taxon>
        <taxon>Methanobacteriati</taxon>
        <taxon>Methanobacteriota</taxon>
        <taxon>Stenosarchaea group</taxon>
        <taxon>Halobacteria</taxon>
        <taxon>Halobacteriales</taxon>
        <taxon>Natrialbaceae</taxon>
        <taxon>Natrialba</taxon>
    </lineage>
</organism>
<dbReference type="RefSeq" id="WP_149080723.1">
    <property type="nucleotide sequence ID" value="NZ_VTAW01000006.1"/>
</dbReference>
<feature type="transmembrane region" description="Helical" evidence="7">
    <location>
        <begin position="233"/>
        <end position="252"/>
    </location>
</feature>
<comment type="caution">
    <text evidence="9">The sequence shown here is derived from an EMBL/GenBank/DDBJ whole genome shotgun (WGS) entry which is preliminary data.</text>
</comment>
<sequence>MSVESVTWERHDRRSRLLRFAFALGGLIVVLASWQYLELDLRDFGGATAAFADLATRMFPPHLEYAPEIVAPLIETIHIAAVGTMAAFALSIPVAYLSAENLTPNRLTYALGKVIVTVSRSVHTIIWALVFVIMFGPGALAGTIAIAVRSVGFLGKLLGEELEEIDAGQQEAISSTGANRFKTLLYGVFPQIKPAVVGLTIYRWDINVRGATILGFVGAGGIGVHLYTAVDSFAWRTVAIIVLAILFVVILSEGVSAYARTKAQ</sequence>
<dbReference type="InterPro" id="IPR000515">
    <property type="entry name" value="MetI-like"/>
</dbReference>